<sequence>RNNVVKKIVNGALDKNINSLIDARGKAIKLREKFGTKFTKQ</sequence>
<feature type="non-terminal residue" evidence="1">
    <location>
        <position position="1"/>
    </location>
</feature>
<dbReference type="Proteomes" id="UP000789901">
    <property type="component" value="Unassembled WGS sequence"/>
</dbReference>
<evidence type="ECO:0000313" key="2">
    <source>
        <dbReference type="Proteomes" id="UP000789901"/>
    </source>
</evidence>
<keyword evidence="2" id="KW-1185">Reference proteome</keyword>
<proteinExistence type="predicted"/>
<comment type="caution">
    <text evidence="1">The sequence shown here is derived from an EMBL/GenBank/DDBJ whole genome shotgun (WGS) entry which is preliminary data.</text>
</comment>
<feature type="non-terminal residue" evidence="1">
    <location>
        <position position="41"/>
    </location>
</feature>
<reference evidence="1 2" key="1">
    <citation type="submission" date="2021-06" db="EMBL/GenBank/DDBJ databases">
        <authorList>
            <person name="Kallberg Y."/>
            <person name="Tangrot J."/>
            <person name="Rosling A."/>
        </authorList>
    </citation>
    <scope>NUCLEOTIDE SEQUENCE [LARGE SCALE GENOMIC DNA]</scope>
    <source>
        <strain evidence="1 2">120-4 pot B 10/14</strain>
    </source>
</reference>
<gene>
    <name evidence="1" type="ORF">GMARGA_LOCUS36658</name>
</gene>
<accession>A0ABN7WYF6</accession>
<organism evidence="1 2">
    <name type="scientific">Gigaspora margarita</name>
    <dbReference type="NCBI Taxonomy" id="4874"/>
    <lineage>
        <taxon>Eukaryota</taxon>
        <taxon>Fungi</taxon>
        <taxon>Fungi incertae sedis</taxon>
        <taxon>Mucoromycota</taxon>
        <taxon>Glomeromycotina</taxon>
        <taxon>Glomeromycetes</taxon>
        <taxon>Diversisporales</taxon>
        <taxon>Gigasporaceae</taxon>
        <taxon>Gigaspora</taxon>
    </lineage>
</organism>
<evidence type="ECO:0000313" key="1">
    <source>
        <dbReference type="EMBL" id="CAG8843656.1"/>
    </source>
</evidence>
<dbReference type="EMBL" id="CAJVQB010073147">
    <property type="protein sequence ID" value="CAG8843656.1"/>
    <property type="molecule type" value="Genomic_DNA"/>
</dbReference>
<name>A0ABN7WYF6_GIGMA</name>
<protein>
    <submittedName>
        <fullName evidence="1">30765_t:CDS:1</fullName>
    </submittedName>
</protein>